<dbReference type="GO" id="GO:0008835">
    <property type="term" value="F:diaminohydroxyphosphoribosylaminopyrimidine deaminase activity"/>
    <property type="evidence" value="ECO:0007669"/>
    <property type="project" value="UniProtKB-EC"/>
</dbReference>
<evidence type="ECO:0000256" key="2">
    <source>
        <dbReference type="ARBA" id="ARBA00004882"/>
    </source>
</evidence>
<gene>
    <name evidence="12" type="ORF">J2792_002502</name>
</gene>
<dbReference type="PROSITE" id="PS51747">
    <property type="entry name" value="CYT_DCMP_DEAMINASES_2"/>
    <property type="match status" value="1"/>
</dbReference>
<dbReference type="CDD" id="cd01284">
    <property type="entry name" value="Riboflavin_deaminase-reductase"/>
    <property type="match status" value="1"/>
</dbReference>
<reference evidence="12 13" key="1">
    <citation type="submission" date="2023-07" db="EMBL/GenBank/DDBJ databases">
        <title>Sorghum-associated microbial communities from plants grown in Nebraska, USA.</title>
        <authorList>
            <person name="Schachtman D."/>
        </authorList>
    </citation>
    <scope>NUCLEOTIDE SEQUENCE [LARGE SCALE GENOMIC DNA]</scope>
    <source>
        <strain evidence="12 13">DS1027</strain>
    </source>
</reference>
<comment type="similarity">
    <text evidence="4 10">In the N-terminal section; belongs to the cytidine and deoxycytidylate deaminase family.</text>
</comment>
<dbReference type="PIRSF" id="PIRSF006769">
    <property type="entry name" value="RibD"/>
    <property type="match status" value="1"/>
</dbReference>
<evidence type="ECO:0000256" key="1">
    <source>
        <dbReference type="ARBA" id="ARBA00002151"/>
    </source>
</evidence>
<dbReference type="InterPro" id="IPR004794">
    <property type="entry name" value="Eubact_RibD"/>
</dbReference>
<dbReference type="EC" id="3.5.4.26" evidence="10"/>
<dbReference type="Proteomes" id="UP001184150">
    <property type="component" value="Unassembled WGS sequence"/>
</dbReference>
<keyword evidence="13" id="KW-1185">Reference proteome</keyword>
<dbReference type="GO" id="GO:0008703">
    <property type="term" value="F:5-amino-6-(5-phosphoribosylamino)uracil reductase activity"/>
    <property type="evidence" value="ECO:0007669"/>
    <property type="project" value="UniProtKB-EC"/>
</dbReference>
<keyword evidence="9" id="KW-0511">Multifunctional enzyme</keyword>
<keyword evidence="8 10" id="KW-0560">Oxidoreductase</keyword>
<comment type="pathway">
    <text evidence="2 10">Cofactor biosynthesis; riboflavin biosynthesis; 5-amino-6-(D-ribitylamino)uracil from GTP: step 2/4.</text>
</comment>
<dbReference type="SUPFAM" id="SSF53927">
    <property type="entry name" value="Cytidine deaminase-like"/>
    <property type="match status" value="1"/>
</dbReference>
<evidence type="ECO:0000313" key="12">
    <source>
        <dbReference type="EMBL" id="MDR6511626.1"/>
    </source>
</evidence>
<dbReference type="Gene3D" id="3.40.140.10">
    <property type="entry name" value="Cytidine Deaminase, domain 2"/>
    <property type="match status" value="1"/>
</dbReference>
<dbReference type="SUPFAM" id="SSF53597">
    <property type="entry name" value="Dihydrofolate reductase-like"/>
    <property type="match status" value="1"/>
</dbReference>
<evidence type="ECO:0000256" key="7">
    <source>
        <dbReference type="ARBA" id="ARBA00022857"/>
    </source>
</evidence>
<comment type="similarity">
    <text evidence="5 10">In the C-terminal section; belongs to the HTP reductase family.</text>
</comment>
<dbReference type="InterPro" id="IPR050765">
    <property type="entry name" value="Riboflavin_Biosynth_HTPR"/>
</dbReference>
<comment type="cofactor">
    <cofactor evidence="10">
        <name>Zn(2+)</name>
        <dbReference type="ChEBI" id="CHEBI:29105"/>
    </cofactor>
    <text evidence="10">Binds 1 zinc ion.</text>
</comment>
<dbReference type="PANTHER" id="PTHR38011:SF7">
    <property type="entry name" value="2,5-DIAMINO-6-RIBOSYLAMINO-4(3H)-PYRIMIDINONE 5'-PHOSPHATE REDUCTASE"/>
    <property type="match status" value="1"/>
</dbReference>
<evidence type="ECO:0000313" key="13">
    <source>
        <dbReference type="Proteomes" id="UP001184150"/>
    </source>
</evidence>
<accession>A0ABU1MNN0</accession>
<evidence type="ECO:0000256" key="4">
    <source>
        <dbReference type="ARBA" id="ARBA00005259"/>
    </source>
</evidence>
<evidence type="ECO:0000256" key="5">
    <source>
        <dbReference type="ARBA" id="ARBA00007417"/>
    </source>
</evidence>
<keyword evidence="7 10" id="KW-0521">NADP</keyword>
<organism evidence="12 13">
    <name type="scientific">Novosphingobium capsulatum</name>
    <dbReference type="NCBI Taxonomy" id="13688"/>
    <lineage>
        <taxon>Bacteria</taxon>
        <taxon>Pseudomonadati</taxon>
        <taxon>Pseudomonadota</taxon>
        <taxon>Alphaproteobacteria</taxon>
        <taxon>Sphingomonadales</taxon>
        <taxon>Sphingomonadaceae</taxon>
        <taxon>Novosphingobium</taxon>
    </lineage>
</organism>
<name>A0ABU1MNN0_9SPHN</name>
<evidence type="ECO:0000256" key="10">
    <source>
        <dbReference type="PIRNR" id="PIRNR006769"/>
    </source>
</evidence>
<dbReference type="EC" id="1.1.1.193" evidence="10"/>
<keyword evidence="10" id="KW-0479">Metal-binding</keyword>
<dbReference type="Pfam" id="PF01872">
    <property type="entry name" value="RibD_C"/>
    <property type="match status" value="2"/>
</dbReference>
<evidence type="ECO:0000256" key="3">
    <source>
        <dbReference type="ARBA" id="ARBA00004910"/>
    </source>
</evidence>
<comment type="pathway">
    <text evidence="3 10">Cofactor biosynthesis; riboflavin biosynthesis; 5-amino-6-(D-ribitylamino)uracil from GTP: step 3/4.</text>
</comment>
<comment type="caution">
    <text evidence="12">The sequence shown here is derived from an EMBL/GenBank/DDBJ whole genome shotgun (WGS) entry which is preliminary data.</text>
</comment>
<dbReference type="InterPro" id="IPR016193">
    <property type="entry name" value="Cytidine_deaminase-like"/>
</dbReference>
<comment type="function">
    <text evidence="1 10">Converts 2,5-diamino-6-(ribosylamino)-4(3h)-pyrimidinone 5'-phosphate into 5-amino-6-(ribosylamino)-2,4(1h,3h)-pyrimidinedione 5'-phosphate.</text>
</comment>
<dbReference type="NCBIfam" id="TIGR00326">
    <property type="entry name" value="eubact_ribD"/>
    <property type="match status" value="1"/>
</dbReference>
<proteinExistence type="inferred from homology"/>
<keyword evidence="10" id="KW-0862">Zinc</keyword>
<sequence>MPPSPEDDARWLATAAALSARGRPLSAPNPAVGCVIVRAGRVIARGWTQAGGRPHAEAMALASLGGDARGATVYVSLEPCAHASARGPACADLLVAARPARVVVGQTDPDPRTAGAGIARLRAAGIATDLMPSASCATALAGFLLRTTAGRPHVTLKLALTLDGAIALANGQSQWITGPEARAHCHAERARADAILVGGGTLRADVPRLDVRLPGLEARSPQRWVLTRGSAPQGWRAAADITAPGAFGDAQWLFVEGGAGAAAAFLKADMVDRLLLYRAPILVGPGLAAVGDLGLETLSAAHGRWDMGPACRLGSDTLTVYHRRR</sequence>
<dbReference type="Pfam" id="PF00383">
    <property type="entry name" value="dCMP_cyt_deam_1"/>
    <property type="match status" value="1"/>
</dbReference>
<protein>
    <recommendedName>
        <fullName evidence="10">Riboflavin biosynthesis protein RibD</fullName>
    </recommendedName>
    <domain>
        <recommendedName>
            <fullName evidence="10">Diaminohydroxyphosphoribosylaminopyrimidine deaminase</fullName>
            <shortName evidence="10">DRAP deaminase</shortName>
            <ecNumber evidence="10">3.5.4.26</ecNumber>
        </recommendedName>
        <alternativeName>
            <fullName evidence="10">Riboflavin-specific deaminase</fullName>
        </alternativeName>
    </domain>
    <domain>
        <recommendedName>
            <fullName evidence="10">5-amino-6-(5-phosphoribosylamino)uracil reductase</fullName>
            <ecNumber evidence="10">1.1.1.193</ecNumber>
        </recommendedName>
        <alternativeName>
            <fullName evidence="10">HTP reductase</fullName>
        </alternativeName>
    </domain>
</protein>
<evidence type="ECO:0000256" key="6">
    <source>
        <dbReference type="ARBA" id="ARBA00022619"/>
    </source>
</evidence>
<dbReference type="InterPro" id="IPR002734">
    <property type="entry name" value="RibDG_C"/>
</dbReference>
<dbReference type="PANTHER" id="PTHR38011">
    <property type="entry name" value="DIHYDROFOLATE REDUCTASE FAMILY PROTEIN (AFU_ORTHOLOGUE AFUA_8G06820)"/>
    <property type="match status" value="1"/>
</dbReference>
<evidence type="ECO:0000259" key="11">
    <source>
        <dbReference type="PROSITE" id="PS51747"/>
    </source>
</evidence>
<dbReference type="Gene3D" id="3.40.430.10">
    <property type="entry name" value="Dihydrofolate Reductase, subunit A"/>
    <property type="match status" value="2"/>
</dbReference>
<evidence type="ECO:0000256" key="8">
    <source>
        <dbReference type="ARBA" id="ARBA00023002"/>
    </source>
</evidence>
<keyword evidence="10 12" id="KW-0378">Hydrolase</keyword>
<keyword evidence="6 10" id="KW-0686">Riboflavin biosynthesis</keyword>
<comment type="catalytic activity">
    <reaction evidence="10">
        <text>5-amino-6-(5-phospho-D-ribitylamino)uracil + NADP(+) = 5-amino-6-(5-phospho-D-ribosylamino)uracil + NADPH + H(+)</text>
        <dbReference type="Rhea" id="RHEA:17845"/>
        <dbReference type="ChEBI" id="CHEBI:15378"/>
        <dbReference type="ChEBI" id="CHEBI:57783"/>
        <dbReference type="ChEBI" id="CHEBI:58349"/>
        <dbReference type="ChEBI" id="CHEBI:58421"/>
        <dbReference type="ChEBI" id="CHEBI:58453"/>
        <dbReference type="EC" id="1.1.1.193"/>
    </reaction>
</comment>
<dbReference type="EMBL" id="JAVDRD010000006">
    <property type="protein sequence ID" value="MDR6511626.1"/>
    <property type="molecule type" value="Genomic_DNA"/>
</dbReference>
<feature type="domain" description="CMP/dCMP-type deaminase" evidence="11">
    <location>
        <begin position="6"/>
        <end position="129"/>
    </location>
</feature>
<evidence type="ECO:0000256" key="9">
    <source>
        <dbReference type="ARBA" id="ARBA00023268"/>
    </source>
</evidence>
<comment type="catalytic activity">
    <reaction evidence="10">
        <text>2,5-diamino-6-hydroxy-4-(5-phosphoribosylamino)-pyrimidine + H2O + H(+) = 5-amino-6-(5-phospho-D-ribosylamino)uracil + NH4(+)</text>
        <dbReference type="Rhea" id="RHEA:21868"/>
        <dbReference type="ChEBI" id="CHEBI:15377"/>
        <dbReference type="ChEBI" id="CHEBI:15378"/>
        <dbReference type="ChEBI" id="CHEBI:28938"/>
        <dbReference type="ChEBI" id="CHEBI:58453"/>
        <dbReference type="ChEBI" id="CHEBI:58614"/>
        <dbReference type="EC" id="3.5.4.26"/>
    </reaction>
</comment>
<dbReference type="InterPro" id="IPR024072">
    <property type="entry name" value="DHFR-like_dom_sf"/>
</dbReference>
<dbReference type="RefSeq" id="WP_168352737.1">
    <property type="nucleotide sequence ID" value="NZ_JAVDRD010000006.1"/>
</dbReference>
<dbReference type="InterPro" id="IPR002125">
    <property type="entry name" value="CMP_dCMP_dom"/>
</dbReference>